<evidence type="ECO:0000256" key="1">
    <source>
        <dbReference type="SAM" id="SignalP"/>
    </source>
</evidence>
<dbReference type="SUPFAM" id="SSF49373">
    <property type="entry name" value="Invasin/intimin cell-adhesion fragments"/>
    <property type="match status" value="2"/>
</dbReference>
<feature type="chain" id="PRO_5039525256" evidence="1">
    <location>
        <begin position="25"/>
        <end position="460"/>
    </location>
</feature>
<dbReference type="Pfam" id="PF13306">
    <property type="entry name" value="LRR_5"/>
    <property type="match status" value="1"/>
</dbReference>
<evidence type="ECO:0000313" key="3">
    <source>
        <dbReference type="EMBL" id="HIQ96840.1"/>
    </source>
</evidence>
<proteinExistence type="predicted"/>
<evidence type="ECO:0000259" key="2">
    <source>
        <dbReference type="SMART" id="SM00635"/>
    </source>
</evidence>
<dbReference type="SMART" id="SM00635">
    <property type="entry name" value="BID_2"/>
    <property type="match status" value="2"/>
</dbReference>
<reference evidence="3" key="2">
    <citation type="journal article" date="2021" name="PeerJ">
        <title>Extensive microbial diversity within the chicken gut microbiome revealed by metagenomics and culture.</title>
        <authorList>
            <person name="Gilroy R."/>
            <person name="Ravi A."/>
            <person name="Getino M."/>
            <person name="Pursley I."/>
            <person name="Horton D.L."/>
            <person name="Alikhan N.F."/>
            <person name="Baker D."/>
            <person name="Gharbi K."/>
            <person name="Hall N."/>
            <person name="Watson M."/>
            <person name="Adriaenssens E.M."/>
            <person name="Foster-Nyarko E."/>
            <person name="Jarju S."/>
            <person name="Secka A."/>
            <person name="Antonio M."/>
            <person name="Oren A."/>
            <person name="Chaudhuri R.R."/>
            <person name="La Ragione R."/>
            <person name="Hildebrand F."/>
            <person name="Pallen M.J."/>
        </authorList>
    </citation>
    <scope>NUCLEOTIDE SEQUENCE</scope>
    <source>
        <strain evidence="3">ChiSjej3B21-11622</strain>
    </source>
</reference>
<dbReference type="InterPro" id="IPR008964">
    <property type="entry name" value="Invasin/intimin_cell_adhesion"/>
</dbReference>
<keyword evidence="1" id="KW-0732">Signal</keyword>
<accession>A0A9D0ZXV5</accession>
<gene>
    <name evidence="3" type="ORF">IAB26_09780</name>
</gene>
<feature type="domain" description="BIG2" evidence="2">
    <location>
        <begin position="376"/>
        <end position="455"/>
    </location>
</feature>
<protein>
    <submittedName>
        <fullName evidence="3">Ig-like domain-containing protein</fullName>
    </submittedName>
</protein>
<dbReference type="Gene3D" id="3.80.10.10">
    <property type="entry name" value="Ribonuclease Inhibitor"/>
    <property type="match status" value="1"/>
</dbReference>
<reference evidence="3" key="1">
    <citation type="submission" date="2020-10" db="EMBL/GenBank/DDBJ databases">
        <authorList>
            <person name="Gilroy R."/>
        </authorList>
    </citation>
    <scope>NUCLEOTIDE SEQUENCE</scope>
    <source>
        <strain evidence="3">ChiSjej3B21-11622</strain>
    </source>
</reference>
<dbReference type="AlphaFoldDB" id="A0A9D0ZXV5"/>
<comment type="caution">
    <text evidence="3">The sequence shown here is derived from an EMBL/GenBank/DDBJ whole genome shotgun (WGS) entry which is preliminary data.</text>
</comment>
<feature type="signal peptide" evidence="1">
    <location>
        <begin position="1"/>
        <end position="24"/>
    </location>
</feature>
<dbReference type="InterPro" id="IPR003343">
    <property type="entry name" value="Big_2"/>
</dbReference>
<dbReference type="Proteomes" id="UP000886886">
    <property type="component" value="Unassembled WGS sequence"/>
</dbReference>
<name>A0A9D0ZXV5_9FIRM</name>
<dbReference type="Pfam" id="PF02368">
    <property type="entry name" value="Big_2"/>
    <property type="match status" value="2"/>
</dbReference>
<dbReference type="Gene3D" id="2.60.40.1080">
    <property type="match status" value="2"/>
</dbReference>
<feature type="domain" description="BIG2" evidence="2">
    <location>
        <begin position="288"/>
        <end position="369"/>
    </location>
</feature>
<dbReference type="EMBL" id="DVFT01000144">
    <property type="protein sequence ID" value="HIQ96840.1"/>
    <property type="molecule type" value="Genomic_DNA"/>
</dbReference>
<dbReference type="InterPro" id="IPR026906">
    <property type="entry name" value="LRR_5"/>
</dbReference>
<sequence>MKKIKFFTVLTLLLLFWGAVQVHAAEGTILNVYHQGTQASKGSGSITWQYVAMDTGKQLGGEPVSAAAVILSGNGSTLDYAPEYCAAHQWKPVAPWTETAEQGAIASRVIVKGSVSDLGTYAFSGMRNLSTVILEEGVLSIGDYAFSNNPNLTAIYLPDSVASISNSAFGAINRDAVIRCSQDSYAYAYAKEQGLKVQPAVCTHGQTSWKETRKATCTATGQKIQTCPDCGAILKTETIPALGHSWSGWTVIEKASVHSPEKQERTCSRCSAKEHRTVGSVLTPPSSPVKAASLKLSGKSSLLTGKSLRLKLSVAPSNAEKPSVTWKSSNSRYASVSSSGVVKAKTAGAGKTVTITAAARDGSGAKAAIRIKIKGAVKKIKLQAPKTLKTGKKARIKATVTVGKGGSKALTWKSSNRNYAVVTSKGVVKALKRGKGKTVTITAAARDGSGRKARVRIRLK</sequence>
<dbReference type="InterPro" id="IPR032675">
    <property type="entry name" value="LRR_dom_sf"/>
</dbReference>
<organism evidence="3 4">
    <name type="scientific">Candidatus Limivivens merdigallinarum</name>
    <dbReference type="NCBI Taxonomy" id="2840859"/>
    <lineage>
        <taxon>Bacteria</taxon>
        <taxon>Bacillati</taxon>
        <taxon>Bacillota</taxon>
        <taxon>Clostridia</taxon>
        <taxon>Lachnospirales</taxon>
        <taxon>Lachnospiraceae</taxon>
        <taxon>Lachnospiraceae incertae sedis</taxon>
        <taxon>Candidatus Limivivens</taxon>
    </lineage>
</organism>
<evidence type="ECO:0000313" key="4">
    <source>
        <dbReference type="Proteomes" id="UP000886886"/>
    </source>
</evidence>